<dbReference type="AlphaFoldDB" id="A0A1H4DJT2"/>
<dbReference type="RefSeq" id="WP_092565964.1">
    <property type="nucleotide sequence ID" value="NZ_FNQV01000017.1"/>
</dbReference>
<keyword evidence="2" id="KW-1185">Reference proteome</keyword>
<dbReference type="Proteomes" id="UP000199288">
    <property type="component" value="Unassembled WGS sequence"/>
</dbReference>
<sequence length="143" mass="15715">MKKYAVLPFVVGLVLFGLTFAVSWPLFYCLTFGAGAAAVTAAAQYFKNVDTEKRGEFEVHPASGLRPSVATTAGAFREARVTGRTAERIRTVVEDYVARHHLSNSQVRQMFGADFDQFMSGTAHLTPVQAQRLLSALNEKDRS</sequence>
<reference evidence="2" key="1">
    <citation type="submission" date="2016-10" db="EMBL/GenBank/DDBJ databases">
        <authorList>
            <person name="Varghese N."/>
            <person name="Submissions S."/>
        </authorList>
    </citation>
    <scope>NUCLEOTIDE SEQUENCE [LARGE SCALE GENOMIC DNA]</scope>
    <source>
        <strain evidence="2">KPR-1</strain>
    </source>
</reference>
<dbReference type="EMBL" id="FNQV01000017">
    <property type="protein sequence ID" value="SEA72837.1"/>
    <property type="molecule type" value="Genomic_DNA"/>
</dbReference>
<protein>
    <submittedName>
        <fullName evidence="1">Uncharacterized protein</fullName>
    </submittedName>
</protein>
<proteinExistence type="predicted"/>
<dbReference type="OrthoDB" id="9878042at2"/>
<organism evidence="1 2">
    <name type="scientific">Bowdeniella nasicola</name>
    <dbReference type="NCBI Taxonomy" id="208480"/>
    <lineage>
        <taxon>Bacteria</taxon>
        <taxon>Bacillati</taxon>
        <taxon>Actinomycetota</taxon>
        <taxon>Actinomycetes</taxon>
        <taxon>Actinomycetales</taxon>
        <taxon>Actinomycetaceae</taxon>
        <taxon>Bowdeniella</taxon>
    </lineage>
</organism>
<accession>A0A1H4DJT2</accession>
<evidence type="ECO:0000313" key="1">
    <source>
        <dbReference type="EMBL" id="SEA72837.1"/>
    </source>
</evidence>
<gene>
    <name evidence="1" type="ORF">SAMN02910418_02266</name>
</gene>
<evidence type="ECO:0000313" key="2">
    <source>
        <dbReference type="Proteomes" id="UP000199288"/>
    </source>
</evidence>
<name>A0A1H4DJT2_9ACTO</name>